<dbReference type="AlphaFoldDB" id="A0A9D4ASC1"/>
<protein>
    <submittedName>
        <fullName evidence="1">Uncharacterized protein</fullName>
    </submittedName>
</protein>
<dbReference type="EMBL" id="JAHDVG010000485">
    <property type="protein sequence ID" value="KAH1168779.1"/>
    <property type="molecule type" value="Genomic_DNA"/>
</dbReference>
<dbReference type="Proteomes" id="UP000827986">
    <property type="component" value="Unassembled WGS sequence"/>
</dbReference>
<organism evidence="1 2">
    <name type="scientific">Mauremys mutica</name>
    <name type="common">yellowpond turtle</name>
    <dbReference type="NCBI Taxonomy" id="74926"/>
    <lineage>
        <taxon>Eukaryota</taxon>
        <taxon>Metazoa</taxon>
        <taxon>Chordata</taxon>
        <taxon>Craniata</taxon>
        <taxon>Vertebrata</taxon>
        <taxon>Euteleostomi</taxon>
        <taxon>Archelosauria</taxon>
        <taxon>Testudinata</taxon>
        <taxon>Testudines</taxon>
        <taxon>Cryptodira</taxon>
        <taxon>Durocryptodira</taxon>
        <taxon>Testudinoidea</taxon>
        <taxon>Geoemydidae</taxon>
        <taxon>Geoemydinae</taxon>
        <taxon>Mauremys</taxon>
    </lineage>
</organism>
<keyword evidence="2" id="KW-1185">Reference proteome</keyword>
<evidence type="ECO:0000313" key="1">
    <source>
        <dbReference type="EMBL" id="KAH1168779.1"/>
    </source>
</evidence>
<accession>A0A9D4ASC1</accession>
<name>A0A9D4ASC1_9SAUR</name>
<gene>
    <name evidence="1" type="ORF">KIL84_013369</name>
</gene>
<evidence type="ECO:0000313" key="2">
    <source>
        <dbReference type="Proteomes" id="UP000827986"/>
    </source>
</evidence>
<sequence>MRQLISVVPESTPVSTRELKDAFYHQYQINLLCGVLGSGLRGTRYQLFSYASEVRTVQYLKNTDLVIGISSILLVMLGEHFNKGLLNSFPFMTDGFSTPVSRLPP</sequence>
<reference evidence="1" key="1">
    <citation type="submission" date="2021-09" db="EMBL/GenBank/DDBJ databases">
        <title>The genome of Mauremys mutica provides insights into the evolution of semi-aquatic lifestyle.</title>
        <authorList>
            <person name="Gong S."/>
            <person name="Gao Y."/>
        </authorList>
    </citation>
    <scope>NUCLEOTIDE SEQUENCE</scope>
    <source>
        <strain evidence="1">MM-2020</strain>
        <tissue evidence="1">Muscle</tissue>
    </source>
</reference>
<comment type="caution">
    <text evidence="1">The sequence shown here is derived from an EMBL/GenBank/DDBJ whole genome shotgun (WGS) entry which is preliminary data.</text>
</comment>
<proteinExistence type="predicted"/>